<sequence>MSGPGGAEGPTDDKALVEAVLRELSEAADMWEALVAEAERITFTVDMGDIHAVANVDGKLVELTLHPKITEYSHDELAQRLNVAFAALRDEAVADNATRYGGGLR</sequence>
<gene>
    <name evidence="1" type="ORF">MCNF_52200</name>
</gene>
<dbReference type="Proteomes" id="UP000466931">
    <property type="component" value="Chromosome"/>
</dbReference>
<keyword evidence="2" id="KW-1185">Reference proteome</keyword>
<protein>
    <submittedName>
        <fullName evidence="1">Uncharacterized protein</fullName>
    </submittedName>
</protein>
<organism evidence="1 2">
    <name type="scientific">Mycolicibacterium confluentis</name>
    <dbReference type="NCBI Taxonomy" id="28047"/>
    <lineage>
        <taxon>Bacteria</taxon>
        <taxon>Bacillati</taxon>
        <taxon>Actinomycetota</taxon>
        <taxon>Actinomycetes</taxon>
        <taxon>Mycobacteriales</taxon>
        <taxon>Mycobacteriaceae</taxon>
        <taxon>Mycolicibacterium</taxon>
    </lineage>
</organism>
<dbReference type="InterPro" id="IPR024296">
    <property type="entry name" value="DUF2710"/>
</dbReference>
<dbReference type="EMBL" id="AP022612">
    <property type="protein sequence ID" value="BBZ36615.1"/>
    <property type="molecule type" value="Genomic_DNA"/>
</dbReference>
<reference evidence="1" key="2">
    <citation type="submission" date="2020-02" db="EMBL/GenBank/DDBJ databases">
        <authorList>
            <person name="Matsumoto Y."/>
            <person name="Motooka D."/>
            <person name="Nakamura S."/>
        </authorList>
    </citation>
    <scope>NUCLEOTIDE SEQUENCE</scope>
    <source>
        <strain evidence="1">JCM 13671</strain>
    </source>
</reference>
<reference evidence="1" key="1">
    <citation type="journal article" date="2019" name="Emerg. Microbes Infect.">
        <title>Comprehensive subspecies identification of 175 nontuberculous mycobacteria species based on 7547 genomic profiles.</title>
        <authorList>
            <person name="Matsumoto Y."/>
            <person name="Kinjo T."/>
            <person name="Motooka D."/>
            <person name="Nabeya D."/>
            <person name="Jung N."/>
            <person name="Uechi K."/>
            <person name="Horii T."/>
            <person name="Iida T."/>
            <person name="Fujita J."/>
            <person name="Nakamura S."/>
        </authorList>
    </citation>
    <scope>NUCLEOTIDE SEQUENCE [LARGE SCALE GENOMIC DNA]</scope>
    <source>
        <strain evidence="1">JCM 13671</strain>
    </source>
</reference>
<evidence type="ECO:0000313" key="2">
    <source>
        <dbReference type="Proteomes" id="UP000466931"/>
    </source>
</evidence>
<name>A0A7I7Y4M6_9MYCO</name>
<proteinExistence type="predicted"/>
<evidence type="ECO:0000313" key="1">
    <source>
        <dbReference type="EMBL" id="BBZ36615.1"/>
    </source>
</evidence>
<dbReference type="AlphaFoldDB" id="A0A7I7Y4M6"/>
<dbReference type="Pfam" id="PF10921">
    <property type="entry name" value="DUF2710"/>
    <property type="match status" value="1"/>
</dbReference>
<accession>A0A7I7Y4M6</accession>